<keyword evidence="1 4" id="KW-0963">Cytoplasm</keyword>
<dbReference type="InterPro" id="IPR016181">
    <property type="entry name" value="Acyl_CoA_acyltransferase"/>
</dbReference>
<dbReference type="HAMAP" id="MF_00688">
    <property type="entry name" value="Leu_Phe_trans"/>
    <property type="match status" value="1"/>
</dbReference>
<dbReference type="EMBL" id="BJNN01000040">
    <property type="protein sequence ID" value="GEC62723.1"/>
    <property type="molecule type" value="Genomic_DNA"/>
</dbReference>
<evidence type="ECO:0000256" key="2">
    <source>
        <dbReference type="ARBA" id="ARBA00022679"/>
    </source>
</evidence>
<evidence type="ECO:0000256" key="4">
    <source>
        <dbReference type="HAMAP-Rule" id="MF_00688"/>
    </source>
</evidence>
<evidence type="ECO:0000256" key="1">
    <source>
        <dbReference type="ARBA" id="ARBA00022490"/>
    </source>
</evidence>
<proteinExistence type="inferred from homology"/>
<dbReference type="InterPro" id="IPR042203">
    <property type="entry name" value="Leu/Phe-tRNA_Trfase_C"/>
</dbReference>
<comment type="similarity">
    <text evidence="4">Belongs to the L/F-transferase family.</text>
</comment>
<evidence type="ECO:0000256" key="3">
    <source>
        <dbReference type="ARBA" id="ARBA00023315"/>
    </source>
</evidence>
<organism evidence="5 6">
    <name type="scientific">Novacetimonas hansenii</name>
    <name type="common">Komagataeibacter hansenii</name>
    <dbReference type="NCBI Taxonomy" id="436"/>
    <lineage>
        <taxon>Bacteria</taxon>
        <taxon>Pseudomonadati</taxon>
        <taxon>Pseudomonadota</taxon>
        <taxon>Alphaproteobacteria</taxon>
        <taxon>Acetobacterales</taxon>
        <taxon>Acetobacteraceae</taxon>
        <taxon>Novacetimonas</taxon>
    </lineage>
</organism>
<comment type="caution">
    <text evidence="5">The sequence shown here is derived from an EMBL/GenBank/DDBJ whole genome shotgun (WGS) entry which is preliminary data.</text>
</comment>
<accession>A0ABQ0SBV9</accession>
<dbReference type="EC" id="2.3.2.6" evidence="4"/>
<keyword evidence="6" id="KW-1185">Reference proteome</keyword>
<dbReference type="PANTHER" id="PTHR30098">
    <property type="entry name" value="LEUCYL/PHENYLALANYL-TRNA--PROTEIN TRANSFERASE"/>
    <property type="match status" value="1"/>
</dbReference>
<comment type="catalytic activity">
    <reaction evidence="4">
        <text>N-terminal L-lysyl-[protein] + L-leucyl-tRNA(Leu) = N-terminal L-leucyl-L-lysyl-[protein] + tRNA(Leu) + H(+)</text>
        <dbReference type="Rhea" id="RHEA:12340"/>
        <dbReference type="Rhea" id="RHEA-COMP:9613"/>
        <dbReference type="Rhea" id="RHEA-COMP:9622"/>
        <dbReference type="Rhea" id="RHEA-COMP:12670"/>
        <dbReference type="Rhea" id="RHEA-COMP:12671"/>
        <dbReference type="ChEBI" id="CHEBI:15378"/>
        <dbReference type="ChEBI" id="CHEBI:65249"/>
        <dbReference type="ChEBI" id="CHEBI:78442"/>
        <dbReference type="ChEBI" id="CHEBI:78494"/>
        <dbReference type="ChEBI" id="CHEBI:133043"/>
        <dbReference type="EC" id="2.3.2.6"/>
    </reaction>
</comment>
<reference evidence="5 6" key="1">
    <citation type="submission" date="2019-06" db="EMBL/GenBank/DDBJ databases">
        <title>Whole genome shotgun sequence of Komagataeibacter hansenii NBRC 14820.</title>
        <authorList>
            <person name="Hosoyama A."/>
            <person name="Uohara A."/>
            <person name="Ohji S."/>
            <person name="Ichikawa N."/>
        </authorList>
    </citation>
    <scope>NUCLEOTIDE SEQUENCE [LARGE SCALE GENOMIC DNA]</scope>
    <source>
        <strain evidence="5 6">NBRC 14820</strain>
    </source>
</reference>
<dbReference type="Pfam" id="PF03588">
    <property type="entry name" value="Leu_Phe_trans"/>
    <property type="match status" value="1"/>
</dbReference>
<dbReference type="NCBIfam" id="TIGR00667">
    <property type="entry name" value="aat"/>
    <property type="match status" value="1"/>
</dbReference>
<comment type="catalytic activity">
    <reaction evidence="4">
        <text>L-phenylalanyl-tRNA(Phe) + an N-terminal L-alpha-aminoacyl-[protein] = an N-terminal L-phenylalanyl-L-alpha-aminoacyl-[protein] + tRNA(Phe)</text>
        <dbReference type="Rhea" id="RHEA:43632"/>
        <dbReference type="Rhea" id="RHEA-COMP:9668"/>
        <dbReference type="Rhea" id="RHEA-COMP:9699"/>
        <dbReference type="Rhea" id="RHEA-COMP:10636"/>
        <dbReference type="Rhea" id="RHEA-COMP:10637"/>
        <dbReference type="ChEBI" id="CHEBI:78442"/>
        <dbReference type="ChEBI" id="CHEBI:78531"/>
        <dbReference type="ChEBI" id="CHEBI:78597"/>
        <dbReference type="ChEBI" id="CHEBI:83561"/>
        <dbReference type="EC" id="2.3.2.6"/>
    </reaction>
</comment>
<name>A0ABQ0SBV9_NOVHA</name>
<dbReference type="PANTHER" id="PTHR30098:SF2">
    <property type="entry name" value="LEUCYL_PHENYLALANYL-TRNA--PROTEIN TRANSFERASE"/>
    <property type="match status" value="1"/>
</dbReference>
<dbReference type="SUPFAM" id="SSF55729">
    <property type="entry name" value="Acyl-CoA N-acyltransferases (Nat)"/>
    <property type="match status" value="1"/>
</dbReference>
<comment type="catalytic activity">
    <reaction evidence="4">
        <text>N-terminal L-arginyl-[protein] + L-leucyl-tRNA(Leu) = N-terminal L-leucyl-L-arginyl-[protein] + tRNA(Leu) + H(+)</text>
        <dbReference type="Rhea" id="RHEA:50416"/>
        <dbReference type="Rhea" id="RHEA-COMP:9613"/>
        <dbReference type="Rhea" id="RHEA-COMP:9622"/>
        <dbReference type="Rhea" id="RHEA-COMP:12672"/>
        <dbReference type="Rhea" id="RHEA-COMP:12673"/>
        <dbReference type="ChEBI" id="CHEBI:15378"/>
        <dbReference type="ChEBI" id="CHEBI:64719"/>
        <dbReference type="ChEBI" id="CHEBI:78442"/>
        <dbReference type="ChEBI" id="CHEBI:78494"/>
        <dbReference type="ChEBI" id="CHEBI:133044"/>
        <dbReference type="EC" id="2.3.2.6"/>
    </reaction>
</comment>
<evidence type="ECO:0000313" key="5">
    <source>
        <dbReference type="EMBL" id="GEC62723.1"/>
    </source>
</evidence>
<comment type="subcellular location">
    <subcellularLocation>
        <location evidence="4">Cytoplasm</location>
    </subcellularLocation>
</comment>
<keyword evidence="2 4" id="KW-0808">Transferase</keyword>
<evidence type="ECO:0000313" key="6">
    <source>
        <dbReference type="Proteomes" id="UP000319478"/>
    </source>
</evidence>
<comment type="function">
    <text evidence="4">Functions in the N-end rule pathway of protein degradation where it conjugates Leu, Phe and, less efficiently, Met from aminoacyl-tRNAs to the N-termini of proteins containing an N-terminal arginine or lysine.</text>
</comment>
<gene>
    <name evidence="4" type="primary">aat</name>
    <name evidence="5" type="ORF">GHA01_05720</name>
</gene>
<protein>
    <recommendedName>
        <fullName evidence="4">Leucyl/phenylalanyl-tRNA--protein transferase</fullName>
        <ecNumber evidence="4">2.3.2.6</ecNumber>
    </recommendedName>
    <alternativeName>
        <fullName evidence="4">L/F-transferase</fullName>
    </alternativeName>
    <alternativeName>
        <fullName evidence="4">Leucyltransferase</fullName>
    </alternativeName>
    <alternativeName>
        <fullName evidence="4">Phenyalanyltransferase</fullName>
    </alternativeName>
</protein>
<dbReference type="InterPro" id="IPR004616">
    <property type="entry name" value="Leu/Phe-tRNA_Trfase"/>
</dbReference>
<sequence>MAIGGLSASGLRPYDAGREVRLRCKREGYPKIMTGQGEVLEITPDLMIRAYCIGLFPMAPDAGSAELEWYDPPMRGVLPLDGFHVPRRLYRTVMSGRFEVVSDRDFRATIIACAQPAPGREQTWINTRIIDLFCALHDMGYAHSVEAWRDGRMVGGLYGVSIGGAFFGESMFSRERDASKVALVHLVARLRVGGYGLLDTQFGTSHLATFGGLEIPAAHYKRQLGHAIAMQASWPGVDHGPEIAAAMHAIRAGG</sequence>
<dbReference type="Proteomes" id="UP000319478">
    <property type="component" value="Unassembled WGS sequence"/>
</dbReference>
<keyword evidence="3 4" id="KW-0012">Acyltransferase</keyword>
<dbReference type="Gene3D" id="3.40.630.70">
    <property type="entry name" value="Leucyl/phenylalanyl-tRNA-protein transferase, C-terminal domain"/>
    <property type="match status" value="1"/>
</dbReference>